<gene>
    <name evidence="1" type="ORF">PCOR1329_LOCUS39630</name>
</gene>
<protein>
    <submittedName>
        <fullName evidence="1">Uncharacterized protein</fullName>
    </submittedName>
</protein>
<comment type="caution">
    <text evidence="1">The sequence shown here is derived from an EMBL/GenBank/DDBJ whole genome shotgun (WGS) entry which is preliminary data.</text>
</comment>
<accession>A0ABN9TJB1</accession>
<feature type="non-terminal residue" evidence="1">
    <location>
        <position position="119"/>
    </location>
</feature>
<keyword evidence="2" id="KW-1185">Reference proteome</keyword>
<sequence length="119" mass="11474">MCLPAPSLRPGGLGGAPGLGMGGLPAGLAGLMRPGMPGDSQDSECPGGRACRGWAAACQVASLAWACRAPAACLAWLACQACQGCPASGGPQGWAACEALGAALGAAGARRAGLGRERE</sequence>
<proteinExistence type="predicted"/>
<name>A0ABN9TJB1_9DINO</name>
<organism evidence="1 2">
    <name type="scientific">Prorocentrum cordatum</name>
    <dbReference type="NCBI Taxonomy" id="2364126"/>
    <lineage>
        <taxon>Eukaryota</taxon>
        <taxon>Sar</taxon>
        <taxon>Alveolata</taxon>
        <taxon>Dinophyceae</taxon>
        <taxon>Prorocentrales</taxon>
        <taxon>Prorocentraceae</taxon>
        <taxon>Prorocentrum</taxon>
    </lineage>
</organism>
<dbReference type="EMBL" id="CAUYUJ010014785">
    <property type="protein sequence ID" value="CAK0846019.1"/>
    <property type="molecule type" value="Genomic_DNA"/>
</dbReference>
<dbReference type="Proteomes" id="UP001189429">
    <property type="component" value="Unassembled WGS sequence"/>
</dbReference>
<evidence type="ECO:0000313" key="1">
    <source>
        <dbReference type="EMBL" id="CAK0846019.1"/>
    </source>
</evidence>
<reference evidence="1" key="1">
    <citation type="submission" date="2023-10" db="EMBL/GenBank/DDBJ databases">
        <authorList>
            <person name="Chen Y."/>
            <person name="Shah S."/>
            <person name="Dougan E. K."/>
            <person name="Thang M."/>
            <person name="Chan C."/>
        </authorList>
    </citation>
    <scope>NUCLEOTIDE SEQUENCE [LARGE SCALE GENOMIC DNA]</scope>
</reference>
<evidence type="ECO:0000313" key="2">
    <source>
        <dbReference type="Proteomes" id="UP001189429"/>
    </source>
</evidence>